<evidence type="ECO:0000256" key="3">
    <source>
        <dbReference type="ARBA" id="ARBA00023163"/>
    </source>
</evidence>
<dbReference type="InterPro" id="IPR011006">
    <property type="entry name" value="CheY-like_superfamily"/>
</dbReference>
<dbReference type="Pfam" id="PF00196">
    <property type="entry name" value="GerE"/>
    <property type="match status" value="1"/>
</dbReference>
<comment type="caution">
    <text evidence="6">The sequence shown here is derived from an EMBL/GenBank/DDBJ whole genome shotgun (WGS) entry which is preliminary data.</text>
</comment>
<sequence>MHPIRVQLVCDQQMLADALRVRLAREPDGFVLSHRRSGDERLADAVRTRRPDLLLIDARSIVGHWSALVDTLADAAPRARVAVLSDTVDPEDAVSPARRCVAAWLHPQVTADHLVDVLRVVADGHTVYPSAVLGDVLRRFAVELRDAATGGGPLMHLTEREREVLACLVQGSRGREITDHLDLSENTVRSHTNRIFRKLGVHNRLEALRIARQSGFELWAPRAAGHAGRPAGPPSSTERFHLVTGRTPGPSRRRGDPSSEQGD</sequence>
<dbReference type="InterPro" id="IPR016032">
    <property type="entry name" value="Sig_transdc_resp-reg_C-effctor"/>
</dbReference>
<dbReference type="CDD" id="cd06170">
    <property type="entry name" value="LuxR_C_like"/>
    <property type="match status" value="1"/>
</dbReference>
<name>A0ABV9ZKR9_9PSEU</name>
<dbReference type="PANTHER" id="PTHR44688:SF16">
    <property type="entry name" value="DNA-BINDING TRANSCRIPTIONAL ACTIVATOR DEVR_DOSR"/>
    <property type="match status" value="1"/>
</dbReference>
<dbReference type="SUPFAM" id="SSF52172">
    <property type="entry name" value="CheY-like"/>
    <property type="match status" value="1"/>
</dbReference>
<dbReference type="Proteomes" id="UP001596175">
    <property type="component" value="Unassembled WGS sequence"/>
</dbReference>
<dbReference type="SUPFAM" id="SSF46894">
    <property type="entry name" value="C-terminal effector domain of the bipartite response regulators"/>
    <property type="match status" value="1"/>
</dbReference>
<evidence type="ECO:0000256" key="2">
    <source>
        <dbReference type="ARBA" id="ARBA00023125"/>
    </source>
</evidence>
<reference evidence="7" key="1">
    <citation type="journal article" date="2019" name="Int. J. Syst. Evol. Microbiol.">
        <title>The Global Catalogue of Microorganisms (GCM) 10K type strain sequencing project: providing services to taxonomists for standard genome sequencing and annotation.</title>
        <authorList>
            <consortium name="The Broad Institute Genomics Platform"/>
            <consortium name="The Broad Institute Genome Sequencing Center for Infectious Disease"/>
            <person name="Wu L."/>
            <person name="Ma J."/>
        </authorList>
    </citation>
    <scope>NUCLEOTIDE SEQUENCE [LARGE SCALE GENOMIC DNA]</scope>
    <source>
        <strain evidence="7">XZYJ18</strain>
    </source>
</reference>
<keyword evidence="3" id="KW-0804">Transcription</keyword>
<evidence type="ECO:0000313" key="6">
    <source>
        <dbReference type="EMBL" id="MFC5141335.1"/>
    </source>
</evidence>
<dbReference type="Gene3D" id="3.40.50.2300">
    <property type="match status" value="1"/>
</dbReference>
<organism evidence="6 7">
    <name type="scientific">Actinomycetospora rhizophila</name>
    <dbReference type="NCBI Taxonomy" id="1416876"/>
    <lineage>
        <taxon>Bacteria</taxon>
        <taxon>Bacillati</taxon>
        <taxon>Actinomycetota</taxon>
        <taxon>Actinomycetes</taxon>
        <taxon>Pseudonocardiales</taxon>
        <taxon>Pseudonocardiaceae</taxon>
        <taxon>Actinomycetospora</taxon>
    </lineage>
</organism>
<dbReference type="PROSITE" id="PS50043">
    <property type="entry name" value="HTH_LUXR_2"/>
    <property type="match status" value="1"/>
</dbReference>
<dbReference type="InterPro" id="IPR000792">
    <property type="entry name" value="Tscrpt_reg_LuxR_C"/>
</dbReference>
<dbReference type="EMBL" id="JBHSKG010000015">
    <property type="protein sequence ID" value="MFC5141335.1"/>
    <property type="molecule type" value="Genomic_DNA"/>
</dbReference>
<dbReference type="PANTHER" id="PTHR44688">
    <property type="entry name" value="DNA-BINDING TRANSCRIPTIONAL ACTIVATOR DEVR_DOSR"/>
    <property type="match status" value="1"/>
</dbReference>
<dbReference type="RefSeq" id="WP_378023489.1">
    <property type="nucleotide sequence ID" value="NZ_JBHSKG010000015.1"/>
</dbReference>
<evidence type="ECO:0000256" key="4">
    <source>
        <dbReference type="SAM" id="MobiDB-lite"/>
    </source>
</evidence>
<keyword evidence="7" id="KW-1185">Reference proteome</keyword>
<keyword evidence="1" id="KW-0805">Transcription regulation</keyword>
<evidence type="ECO:0000256" key="1">
    <source>
        <dbReference type="ARBA" id="ARBA00023015"/>
    </source>
</evidence>
<proteinExistence type="predicted"/>
<feature type="region of interest" description="Disordered" evidence="4">
    <location>
        <begin position="224"/>
        <end position="263"/>
    </location>
</feature>
<protein>
    <submittedName>
        <fullName evidence="6">LuxR C-terminal-related transcriptional regulator</fullName>
    </submittedName>
</protein>
<feature type="domain" description="HTH luxR-type" evidence="5">
    <location>
        <begin position="150"/>
        <end position="215"/>
    </location>
</feature>
<dbReference type="PRINTS" id="PR00038">
    <property type="entry name" value="HTHLUXR"/>
</dbReference>
<keyword evidence="2" id="KW-0238">DNA-binding</keyword>
<evidence type="ECO:0000313" key="7">
    <source>
        <dbReference type="Proteomes" id="UP001596175"/>
    </source>
</evidence>
<gene>
    <name evidence="6" type="ORF">ACFPK1_24065</name>
</gene>
<evidence type="ECO:0000259" key="5">
    <source>
        <dbReference type="PROSITE" id="PS50043"/>
    </source>
</evidence>
<dbReference type="SMART" id="SM00421">
    <property type="entry name" value="HTH_LUXR"/>
    <property type="match status" value="1"/>
</dbReference>
<accession>A0ABV9ZKR9</accession>